<feature type="region of interest" description="Disordered" evidence="1">
    <location>
        <begin position="1"/>
        <end position="34"/>
    </location>
</feature>
<dbReference type="Proteomes" id="UP000054826">
    <property type="component" value="Unassembled WGS sequence"/>
</dbReference>
<protein>
    <submittedName>
        <fullName evidence="2">Uncharacterized protein</fullName>
    </submittedName>
</protein>
<evidence type="ECO:0000313" key="2">
    <source>
        <dbReference type="EMBL" id="KRZ45177.1"/>
    </source>
</evidence>
<evidence type="ECO:0000313" key="3">
    <source>
        <dbReference type="Proteomes" id="UP000054826"/>
    </source>
</evidence>
<dbReference type="EMBL" id="JYDV01000003">
    <property type="protein sequence ID" value="KRZ45177.1"/>
    <property type="molecule type" value="Genomic_DNA"/>
</dbReference>
<gene>
    <name evidence="2" type="ORF">T4C_12448</name>
</gene>
<dbReference type="AlphaFoldDB" id="A0A0V1KD98"/>
<accession>A0A0V1KD98</accession>
<organism evidence="2 3">
    <name type="scientific">Trichinella pseudospiralis</name>
    <name type="common">Parasitic roundworm</name>
    <dbReference type="NCBI Taxonomy" id="6337"/>
    <lineage>
        <taxon>Eukaryota</taxon>
        <taxon>Metazoa</taxon>
        <taxon>Ecdysozoa</taxon>
        <taxon>Nematoda</taxon>
        <taxon>Enoplea</taxon>
        <taxon>Dorylaimia</taxon>
        <taxon>Trichinellida</taxon>
        <taxon>Trichinellidae</taxon>
        <taxon>Trichinella</taxon>
    </lineage>
</organism>
<comment type="caution">
    <text evidence="2">The sequence shown here is derived from an EMBL/GenBank/DDBJ whole genome shotgun (WGS) entry which is preliminary data.</text>
</comment>
<evidence type="ECO:0000256" key="1">
    <source>
        <dbReference type="SAM" id="MobiDB-lite"/>
    </source>
</evidence>
<proteinExistence type="predicted"/>
<sequence length="57" mass="5995">MVSFRTTENGVDQKDECNGEANRSTSNGSCGHMIPESMVSLATGEYMPGSAGRALPD</sequence>
<name>A0A0V1KD98_TRIPS</name>
<feature type="compositionally biased region" description="Polar residues" evidence="1">
    <location>
        <begin position="1"/>
        <end position="10"/>
    </location>
</feature>
<reference evidence="2 3" key="1">
    <citation type="submission" date="2015-01" db="EMBL/GenBank/DDBJ databases">
        <title>Evolution of Trichinella species and genotypes.</title>
        <authorList>
            <person name="Korhonen P.K."/>
            <person name="Edoardo P."/>
            <person name="Giuseppe L.R."/>
            <person name="Gasser R.B."/>
        </authorList>
    </citation>
    <scope>NUCLEOTIDE SEQUENCE [LARGE SCALE GENOMIC DNA]</scope>
    <source>
        <strain evidence="2">ISS176</strain>
    </source>
</reference>